<keyword evidence="5" id="KW-1185">Reference proteome</keyword>
<name>A0ABW6A7T2_9BACT</name>
<evidence type="ECO:0000313" key="5">
    <source>
        <dbReference type="Proteomes" id="UP001597511"/>
    </source>
</evidence>
<dbReference type="Proteomes" id="UP001597511">
    <property type="component" value="Unassembled WGS sequence"/>
</dbReference>
<evidence type="ECO:0000313" key="4">
    <source>
        <dbReference type="EMBL" id="MFD2921234.1"/>
    </source>
</evidence>
<dbReference type="Gene3D" id="1.10.439.10">
    <property type="entry name" value="Penicillin Amidohydrolase, domain 1"/>
    <property type="match status" value="1"/>
</dbReference>
<gene>
    <name evidence="4" type="ORF">ACFS6H_16025</name>
</gene>
<comment type="similarity">
    <text evidence="1">Belongs to the peptidase S45 family.</text>
</comment>
<dbReference type="PIRSF" id="PIRSF001227">
    <property type="entry name" value="Pen_acylase"/>
    <property type="match status" value="1"/>
</dbReference>
<evidence type="ECO:0000256" key="1">
    <source>
        <dbReference type="ARBA" id="ARBA00006586"/>
    </source>
</evidence>
<dbReference type="PANTHER" id="PTHR34218">
    <property type="entry name" value="PEPTIDASE S45 PENICILLIN AMIDASE"/>
    <property type="match status" value="1"/>
</dbReference>
<dbReference type="InterPro" id="IPR029055">
    <property type="entry name" value="Ntn_hydrolases_N"/>
</dbReference>
<dbReference type="SUPFAM" id="SSF56235">
    <property type="entry name" value="N-terminal nucleophile aminohydrolases (Ntn hydrolases)"/>
    <property type="match status" value="1"/>
</dbReference>
<dbReference type="Gene3D" id="3.60.20.10">
    <property type="entry name" value="Glutamine Phosphoribosylpyrophosphate, subunit 1, domain 1"/>
    <property type="match status" value="1"/>
</dbReference>
<organism evidence="4 5">
    <name type="scientific">Terrimonas rubra</name>
    <dbReference type="NCBI Taxonomy" id="1035890"/>
    <lineage>
        <taxon>Bacteria</taxon>
        <taxon>Pseudomonadati</taxon>
        <taxon>Bacteroidota</taxon>
        <taxon>Chitinophagia</taxon>
        <taxon>Chitinophagales</taxon>
        <taxon>Chitinophagaceae</taxon>
        <taxon>Terrimonas</taxon>
    </lineage>
</organism>
<dbReference type="InterPro" id="IPR002692">
    <property type="entry name" value="S45"/>
</dbReference>
<protein>
    <submittedName>
        <fullName evidence="4">Penicillin acylase family protein</fullName>
    </submittedName>
</protein>
<proteinExistence type="inferred from homology"/>
<dbReference type="EMBL" id="JBHUOZ010000003">
    <property type="protein sequence ID" value="MFD2921234.1"/>
    <property type="molecule type" value="Genomic_DNA"/>
</dbReference>
<evidence type="ECO:0000256" key="2">
    <source>
        <dbReference type="ARBA" id="ARBA00022801"/>
    </source>
</evidence>
<comment type="caution">
    <text evidence="4">The sequence shown here is derived from an EMBL/GenBank/DDBJ whole genome shotgun (WGS) entry which is preliminary data.</text>
</comment>
<dbReference type="Gene3D" id="1.10.1400.10">
    <property type="match status" value="1"/>
</dbReference>
<keyword evidence="3" id="KW-0865">Zymogen</keyword>
<dbReference type="InterPro" id="IPR014395">
    <property type="entry name" value="Pen/GL7ACA/AHL_acylase"/>
</dbReference>
<reference evidence="5" key="1">
    <citation type="journal article" date="2019" name="Int. J. Syst. Evol. Microbiol.">
        <title>The Global Catalogue of Microorganisms (GCM) 10K type strain sequencing project: providing services to taxonomists for standard genome sequencing and annotation.</title>
        <authorList>
            <consortium name="The Broad Institute Genomics Platform"/>
            <consortium name="The Broad Institute Genome Sequencing Center for Infectious Disease"/>
            <person name="Wu L."/>
            <person name="Ma J."/>
        </authorList>
    </citation>
    <scope>NUCLEOTIDE SEQUENCE [LARGE SCALE GENOMIC DNA]</scope>
    <source>
        <strain evidence="5">KCTC 23299</strain>
    </source>
</reference>
<dbReference type="RefSeq" id="WP_386101136.1">
    <property type="nucleotide sequence ID" value="NZ_JBHUOZ010000003.1"/>
</dbReference>
<dbReference type="CDD" id="cd03747">
    <property type="entry name" value="Ntn_PGA_like"/>
    <property type="match status" value="1"/>
</dbReference>
<evidence type="ECO:0000256" key="3">
    <source>
        <dbReference type="ARBA" id="ARBA00023145"/>
    </source>
</evidence>
<keyword evidence="2" id="KW-0378">Hydrolase</keyword>
<sequence length="815" mass="91762">MRIVPFIVSTIVTVGLVWALNKPWGEKVPMPLGKFLSPQHGFWQNAEDVNHNFSANLKFPDLKGKVDVYFDDRLVPHVFASEEEDLYFVQGYLHAKFRLFQMDLQTKVAEGRASEIAGEKAIPMDRESRRGGMRHAAENALLEMEKEPEAKAYYSAYTKGINAYINSLKESEIPVEYKILNFKPEPWTNLRTALLLKMMAKMLAWGTESDLAATNARNIFTDAQMKALYPEVHDSLLPIVPKGTAFDKPGIVPVKPAVADSVYFKAQQTIAANEHFKPDIDNGSNNWVVAGSKTQSGAPILANDPHLELSLPSIWYEMQLSTPQHNVYGVTLPGSPFIIIGFNDSIAWGVTNAQRDVKDFYEITFKDGQKKEYLYNGEWKPTRQVIEEIKVKGKPSVYDTVIYTHYGPVMFDKSYTNGLTNDRNLAVRWVGYEPGNDGKAFHQLNHAENYNQYVLAISNMICPAQNFVFASKTGDIAIWQQGLFPARWEGQGLYTMPGTDSSFEWQGFIPKNESPHALNPARGFLESANQRPVDGTYPYFIPGSYMTPRGIAIEHYLNTMSGITPQDMMALQNNYFNVTAQDIVPLFLKYVDESRLNASAKKYLDELKGWDYFATATSKGQTIYQTWFDSLKVALWYDELDQIKVAAPVPDEQTTIELLIRDSTALSYIDNINTPEKETLADILVSSLNKAADNLSVKDKEGKLEWAAFKNPTVYHLLRTALMPFARTGLKVGGANNIINAIKHSHGPSWRMVAQMGAQTEAYGVYPGGQSGNPGSRFYDNFIDTWAKGEYYTLWVMKAAEAGDKKVKWTMNFSK</sequence>
<dbReference type="Gene3D" id="2.30.120.10">
    <property type="match status" value="1"/>
</dbReference>
<dbReference type="PANTHER" id="PTHR34218:SF4">
    <property type="entry name" value="ACYL-HOMOSERINE LACTONE ACYLASE QUIP"/>
    <property type="match status" value="1"/>
</dbReference>
<dbReference type="InterPro" id="IPR043146">
    <property type="entry name" value="Penicillin_amidase_N_B-knob"/>
</dbReference>
<accession>A0ABW6A7T2</accession>
<dbReference type="Pfam" id="PF01804">
    <property type="entry name" value="Penicil_amidase"/>
    <property type="match status" value="1"/>
</dbReference>
<dbReference type="InterPro" id="IPR043147">
    <property type="entry name" value="Penicillin_amidase_A-knob"/>
</dbReference>
<dbReference type="InterPro" id="IPR023343">
    <property type="entry name" value="Penicillin_amidase_dom1"/>
</dbReference>